<dbReference type="Gene3D" id="3.40.720.10">
    <property type="entry name" value="Alkaline Phosphatase, subunit A"/>
    <property type="match status" value="1"/>
</dbReference>
<dbReference type="Proteomes" id="UP001501508">
    <property type="component" value="Unassembled WGS sequence"/>
</dbReference>
<proteinExistence type="inferred from homology"/>
<evidence type="ECO:0000259" key="6">
    <source>
        <dbReference type="Pfam" id="PF00884"/>
    </source>
</evidence>
<keyword evidence="5" id="KW-0732">Signal</keyword>
<dbReference type="PROSITE" id="PS00523">
    <property type="entry name" value="SULFATASE_1"/>
    <property type="match status" value="1"/>
</dbReference>
<dbReference type="EMBL" id="BAABEY010000002">
    <property type="protein sequence ID" value="GAA4432237.1"/>
    <property type="molecule type" value="Genomic_DNA"/>
</dbReference>
<keyword evidence="4" id="KW-0106">Calcium</keyword>
<dbReference type="RefSeq" id="WP_345026341.1">
    <property type="nucleotide sequence ID" value="NZ_BAABEY010000002.1"/>
</dbReference>
<sequence length="449" mass="50937">MISKLTKCILLFLLAPPMVFAQSQKTNILVILTDDLGFNDVSYYNQGDVRTPHIDALCRDGVRFDSFYANSPVCSPTRAALMTGRYPDAVGVPGLIRYHKHDNWGYLKPDVPLMPGVLKRYGYTTALVGKWNLGLEAPNLPNQKGFDYFHGWLEDMMEDYHDHKRHGVNFMRKNDSIIYPQGHATDLFTDWSVDYIRKAAQGTAPFFLYLAYNAPHFPVQPPKAWYDKVMARQPGIDPKRAKLVALIEHLDDGIGRVVKALKESGRYDNTLILFLSDNGGNLDDLANNQPYRNGKQSMYEGGIRIPAFATWPARIARGTASNEKLMTMDVLPTLQAIVSGQEGDGYDGTSFADILFNSKTKMQKRSLYFVRREGGLRYGGKDYHALIDDGWKLLQNSPYAPLELYHLEADPYEKENLADREPQKVNALNKLLMTYIQKGGQTPWQRPER</sequence>
<dbReference type="SUPFAM" id="SSF53649">
    <property type="entry name" value="Alkaline phosphatase-like"/>
    <property type="match status" value="1"/>
</dbReference>
<keyword evidence="8" id="KW-1185">Reference proteome</keyword>
<name>A0ABP8LNL6_9BACT</name>
<protein>
    <recommendedName>
        <fullName evidence="6">Sulfatase N-terminal domain-containing protein</fullName>
    </recommendedName>
</protein>
<dbReference type="Pfam" id="PF00884">
    <property type="entry name" value="Sulfatase"/>
    <property type="match status" value="1"/>
</dbReference>
<dbReference type="Gene3D" id="3.30.1120.10">
    <property type="match status" value="1"/>
</dbReference>
<organism evidence="7 8">
    <name type="scientific">Ravibacter arvi</name>
    <dbReference type="NCBI Taxonomy" id="2051041"/>
    <lineage>
        <taxon>Bacteria</taxon>
        <taxon>Pseudomonadati</taxon>
        <taxon>Bacteroidota</taxon>
        <taxon>Cytophagia</taxon>
        <taxon>Cytophagales</taxon>
        <taxon>Spirosomataceae</taxon>
        <taxon>Ravibacter</taxon>
    </lineage>
</organism>
<evidence type="ECO:0000256" key="2">
    <source>
        <dbReference type="ARBA" id="ARBA00022723"/>
    </source>
</evidence>
<evidence type="ECO:0000256" key="3">
    <source>
        <dbReference type="ARBA" id="ARBA00022801"/>
    </source>
</evidence>
<feature type="domain" description="Sulfatase N-terminal" evidence="6">
    <location>
        <begin position="27"/>
        <end position="334"/>
    </location>
</feature>
<reference evidence="8" key="1">
    <citation type="journal article" date="2019" name="Int. J. Syst. Evol. Microbiol.">
        <title>The Global Catalogue of Microorganisms (GCM) 10K type strain sequencing project: providing services to taxonomists for standard genome sequencing and annotation.</title>
        <authorList>
            <consortium name="The Broad Institute Genomics Platform"/>
            <consortium name="The Broad Institute Genome Sequencing Center for Infectious Disease"/>
            <person name="Wu L."/>
            <person name="Ma J."/>
        </authorList>
    </citation>
    <scope>NUCLEOTIDE SEQUENCE [LARGE SCALE GENOMIC DNA]</scope>
    <source>
        <strain evidence="8">JCM 31920</strain>
    </source>
</reference>
<feature type="signal peptide" evidence="5">
    <location>
        <begin position="1"/>
        <end position="21"/>
    </location>
</feature>
<keyword evidence="3" id="KW-0378">Hydrolase</keyword>
<evidence type="ECO:0000256" key="5">
    <source>
        <dbReference type="SAM" id="SignalP"/>
    </source>
</evidence>
<dbReference type="InterPro" id="IPR050738">
    <property type="entry name" value="Sulfatase"/>
</dbReference>
<gene>
    <name evidence="7" type="ORF">GCM10023091_03990</name>
</gene>
<comment type="similarity">
    <text evidence="1">Belongs to the sulfatase family.</text>
</comment>
<dbReference type="PANTHER" id="PTHR42693">
    <property type="entry name" value="ARYLSULFATASE FAMILY MEMBER"/>
    <property type="match status" value="1"/>
</dbReference>
<evidence type="ECO:0000313" key="8">
    <source>
        <dbReference type="Proteomes" id="UP001501508"/>
    </source>
</evidence>
<accession>A0ABP8LNL6</accession>
<evidence type="ECO:0000313" key="7">
    <source>
        <dbReference type="EMBL" id="GAA4432237.1"/>
    </source>
</evidence>
<evidence type="ECO:0000256" key="4">
    <source>
        <dbReference type="ARBA" id="ARBA00022837"/>
    </source>
</evidence>
<dbReference type="PANTHER" id="PTHR42693:SF33">
    <property type="entry name" value="ARYLSULFATASE"/>
    <property type="match status" value="1"/>
</dbReference>
<dbReference type="InterPro" id="IPR024607">
    <property type="entry name" value="Sulfatase_CS"/>
</dbReference>
<comment type="caution">
    <text evidence="7">The sequence shown here is derived from an EMBL/GenBank/DDBJ whole genome shotgun (WGS) entry which is preliminary data.</text>
</comment>
<dbReference type="InterPro" id="IPR000917">
    <property type="entry name" value="Sulfatase_N"/>
</dbReference>
<feature type="chain" id="PRO_5046261373" description="Sulfatase N-terminal domain-containing protein" evidence="5">
    <location>
        <begin position="22"/>
        <end position="449"/>
    </location>
</feature>
<keyword evidence="2" id="KW-0479">Metal-binding</keyword>
<evidence type="ECO:0000256" key="1">
    <source>
        <dbReference type="ARBA" id="ARBA00008779"/>
    </source>
</evidence>
<dbReference type="InterPro" id="IPR017850">
    <property type="entry name" value="Alkaline_phosphatase_core_sf"/>
</dbReference>